<accession>A0AAV4WK85</accession>
<evidence type="ECO:0000313" key="2">
    <source>
        <dbReference type="Proteomes" id="UP001054837"/>
    </source>
</evidence>
<evidence type="ECO:0000313" key="1">
    <source>
        <dbReference type="EMBL" id="GIY82693.1"/>
    </source>
</evidence>
<organism evidence="1 2">
    <name type="scientific">Caerostris darwini</name>
    <dbReference type="NCBI Taxonomy" id="1538125"/>
    <lineage>
        <taxon>Eukaryota</taxon>
        <taxon>Metazoa</taxon>
        <taxon>Ecdysozoa</taxon>
        <taxon>Arthropoda</taxon>
        <taxon>Chelicerata</taxon>
        <taxon>Arachnida</taxon>
        <taxon>Araneae</taxon>
        <taxon>Araneomorphae</taxon>
        <taxon>Entelegynae</taxon>
        <taxon>Araneoidea</taxon>
        <taxon>Araneidae</taxon>
        <taxon>Caerostris</taxon>
    </lineage>
</organism>
<proteinExistence type="predicted"/>
<protein>
    <submittedName>
        <fullName evidence="1">Uncharacterized protein</fullName>
    </submittedName>
</protein>
<keyword evidence="2" id="KW-1185">Reference proteome</keyword>
<gene>
    <name evidence="1" type="ORF">CDAR_486051</name>
</gene>
<reference evidence="1 2" key="1">
    <citation type="submission" date="2021-06" db="EMBL/GenBank/DDBJ databases">
        <title>Caerostris darwini draft genome.</title>
        <authorList>
            <person name="Kono N."/>
            <person name="Arakawa K."/>
        </authorList>
    </citation>
    <scope>NUCLEOTIDE SEQUENCE [LARGE SCALE GENOMIC DNA]</scope>
</reference>
<dbReference type="AlphaFoldDB" id="A0AAV4WK85"/>
<dbReference type="Proteomes" id="UP001054837">
    <property type="component" value="Unassembled WGS sequence"/>
</dbReference>
<comment type="caution">
    <text evidence="1">The sequence shown here is derived from an EMBL/GenBank/DDBJ whole genome shotgun (WGS) entry which is preliminary data.</text>
</comment>
<name>A0AAV4WK85_9ARAC</name>
<sequence>MRLHGNTERVESESVRVPRRFGSSSELGHWATRKSSLQQSRDVFLRAPHNNESHATSLGFEHNSLFGEKQFLQQMQHFLSVSSDALDQRNKKSFLRRSLKPVVLKVRVPTSKSVGLLITGGDTVLPRVHCYAAPTFWYSSLVSPEASSGQLHP</sequence>
<dbReference type="EMBL" id="BPLQ01014730">
    <property type="protein sequence ID" value="GIY82693.1"/>
    <property type="molecule type" value="Genomic_DNA"/>
</dbReference>